<dbReference type="EMBL" id="FPHT01000346">
    <property type="protein sequence ID" value="SFV83285.1"/>
    <property type="molecule type" value="Genomic_DNA"/>
</dbReference>
<evidence type="ECO:0000256" key="7">
    <source>
        <dbReference type="SAM" id="Phobius"/>
    </source>
</evidence>
<evidence type="ECO:0000313" key="9">
    <source>
        <dbReference type="EMBL" id="SFV83285.1"/>
    </source>
</evidence>
<proteinExistence type="inferred from homology"/>
<accession>A0A1W1DPL6</accession>
<feature type="domain" description="MotA/TolQ/ExbB proton channel" evidence="8">
    <location>
        <begin position="3"/>
        <end position="104"/>
    </location>
</feature>
<keyword evidence="6 7" id="KW-0472">Membrane</keyword>
<keyword evidence="5 7" id="KW-1133">Transmembrane helix</keyword>
<dbReference type="PANTHER" id="PTHR30625">
    <property type="entry name" value="PROTEIN TOLQ"/>
    <property type="match status" value="1"/>
</dbReference>
<dbReference type="AlphaFoldDB" id="A0A1W1DPL6"/>
<feature type="transmembrane region" description="Helical" evidence="7">
    <location>
        <begin position="21"/>
        <end position="48"/>
    </location>
</feature>
<protein>
    <submittedName>
        <fullName evidence="9">MotA/TolQ/ExbB proton channel family protein</fullName>
    </submittedName>
</protein>
<dbReference type="GO" id="GO:0017038">
    <property type="term" value="P:protein import"/>
    <property type="evidence" value="ECO:0007669"/>
    <property type="project" value="TreeGrafter"/>
</dbReference>
<evidence type="ECO:0000256" key="3">
    <source>
        <dbReference type="ARBA" id="ARBA00022475"/>
    </source>
</evidence>
<keyword evidence="4 7" id="KW-0812">Transmembrane</keyword>
<gene>
    <name evidence="9" type="ORF">MNB_SUP05-12-1207</name>
</gene>
<evidence type="ECO:0000259" key="8">
    <source>
        <dbReference type="Pfam" id="PF01618"/>
    </source>
</evidence>
<evidence type="ECO:0000256" key="4">
    <source>
        <dbReference type="ARBA" id="ARBA00022692"/>
    </source>
</evidence>
<evidence type="ECO:0000256" key="5">
    <source>
        <dbReference type="ARBA" id="ARBA00022989"/>
    </source>
</evidence>
<dbReference type="InterPro" id="IPR002898">
    <property type="entry name" value="MotA_ExbB_proton_chnl"/>
</dbReference>
<feature type="transmembrane region" description="Helical" evidence="7">
    <location>
        <begin position="60"/>
        <end position="84"/>
    </location>
</feature>
<dbReference type="PANTHER" id="PTHR30625:SF3">
    <property type="entry name" value="TOL-PAL SYSTEM PROTEIN TOLQ"/>
    <property type="match status" value="1"/>
</dbReference>
<dbReference type="Pfam" id="PF01618">
    <property type="entry name" value="MotA_ExbB"/>
    <property type="match status" value="1"/>
</dbReference>
<evidence type="ECO:0000256" key="6">
    <source>
        <dbReference type="ARBA" id="ARBA00023136"/>
    </source>
</evidence>
<dbReference type="GO" id="GO:0005886">
    <property type="term" value="C:plasma membrane"/>
    <property type="evidence" value="ECO:0007669"/>
    <property type="project" value="UniProtKB-SubCell"/>
</dbReference>
<comment type="similarity">
    <text evidence="2">Belongs to the ExbB/TolQ family.</text>
</comment>
<keyword evidence="3" id="KW-1003">Cell membrane</keyword>
<reference evidence="9" key="1">
    <citation type="submission" date="2016-10" db="EMBL/GenBank/DDBJ databases">
        <authorList>
            <person name="de Groot N.N."/>
        </authorList>
    </citation>
    <scope>NUCLEOTIDE SEQUENCE</scope>
</reference>
<evidence type="ECO:0000256" key="2">
    <source>
        <dbReference type="ARBA" id="ARBA00010442"/>
    </source>
</evidence>
<evidence type="ECO:0000256" key="1">
    <source>
        <dbReference type="ARBA" id="ARBA00004651"/>
    </source>
</evidence>
<dbReference type="InterPro" id="IPR050790">
    <property type="entry name" value="ExbB/TolQ_transport"/>
</dbReference>
<comment type="subcellular location">
    <subcellularLocation>
        <location evidence="1">Cell membrane</location>
        <topology evidence="1">Multi-pass membrane protein</topology>
    </subcellularLocation>
</comment>
<organism evidence="9">
    <name type="scientific">hydrothermal vent metagenome</name>
    <dbReference type="NCBI Taxonomy" id="652676"/>
    <lineage>
        <taxon>unclassified sequences</taxon>
        <taxon>metagenomes</taxon>
        <taxon>ecological metagenomes</taxon>
    </lineage>
</organism>
<name>A0A1W1DPL6_9ZZZZ</name>
<sequence>MNSERAYRSMNTTANNEIDRLDGGLSVLAMIASSSPYIGLFGTVWGIMHSFIGLASVKHATIAIVAPGIAEALIATAFGLFAAIPATMAYNRLVSQVEAIANNYTAFIEELFVIFQRQK</sequence>